<feature type="transmembrane region" description="Helical" evidence="6">
    <location>
        <begin position="94"/>
        <end position="115"/>
    </location>
</feature>
<dbReference type="PANTHER" id="PTHR14198">
    <property type="entry name" value="TRANSMEMBRANE 4 L6 FAMILY MEMBER 1-RELATED"/>
    <property type="match status" value="1"/>
</dbReference>
<evidence type="ECO:0000313" key="8">
    <source>
        <dbReference type="Proteomes" id="UP000694422"/>
    </source>
</evidence>
<keyword evidence="5 6" id="KW-0472">Membrane</keyword>
<feature type="transmembrane region" description="Helical" evidence="6">
    <location>
        <begin position="159"/>
        <end position="187"/>
    </location>
</feature>
<keyword evidence="8" id="KW-1185">Reference proteome</keyword>
<feature type="transmembrane region" description="Helical" evidence="6">
    <location>
        <begin position="42"/>
        <end position="59"/>
    </location>
</feature>
<evidence type="ECO:0000256" key="4">
    <source>
        <dbReference type="ARBA" id="ARBA00022989"/>
    </source>
</evidence>
<proteinExistence type="inferred from homology"/>
<name>A0A8C9P9M7_SPEDA</name>
<evidence type="ECO:0000256" key="5">
    <source>
        <dbReference type="ARBA" id="ARBA00023136"/>
    </source>
</evidence>
<evidence type="ECO:0000256" key="3">
    <source>
        <dbReference type="ARBA" id="ARBA00022692"/>
    </source>
</evidence>
<dbReference type="PANTHER" id="PTHR14198:SF4">
    <property type="entry name" value="TRANSMEMBRANE 4 L6 FAMILY MEMBER 5"/>
    <property type="match status" value="1"/>
</dbReference>
<accession>A0A8C9P9M7</accession>
<sequence length="191" mass="20900">YCRGCIRACCVGLSLITLSLVCIAANAFLLVPDGKTWSSDQLSLHVLLMPGFIGGGLMVRSLEHRPVSRGVGTTIRGSGCEGRGEGKGQRSRRVAIFGMLGAIYCLSVSGVGLRIGPKCSMYGTWDYHFQETLGAYLNNYASWNFCEEPPNVVPWNVTLFSLLVVASCLEMVLCGIHLVNTFILYFVNMYR</sequence>
<keyword evidence="3 6" id="KW-0812">Transmembrane</keyword>
<dbReference type="Ensembl" id="ENSSDAT00000006465.1">
    <property type="protein sequence ID" value="ENSSDAP00000005652.1"/>
    <property type="gene ID" value="ENSSDAG00000005274.1"/>
</dbReference>
<feature type="transmembrane region" description="Helical" evidence="6">
    <location>
        <begin position="12"/>
        <end position="30"/>
    </location>
</feature>
<evidence type="ECO:0000313" key="7">
    <source>
        <dbReference type="Ensembl" id="ENSSDAP00000005652.1"/>
    </source>
</evidence>
<dbReference type="InterPro" id="IPR008661">
    <property type="entry name" value="L6_membrane"/>
</dbReference>
<evidence type="ECO:0000256" key="1">
    <source>
        <dbReference type="ARBA" id="ARBA00004141"/>
    </source>
</evidence>
<evidence type="ECO:0008006" key="9">
    <source>
        <dbReference type="Google" id="ProtNLM"/>
    </source>
</evidence>
<reference evidence="7" key="2">
    <citation type="submission" date="2025-09" db="UniProtKB">
        <authorList>
            <consortium name="Ensembl"/>
        </authorList>
    </citation>
    <scope>IDENTIFICATION</scope>
</reference>
<evidence type="ECO:0000256" key="6">
    <source>
        <dbReference type="SAM" id="Phobius"/>
    </source>
</evidence>
<dbReference type="Pfam" id="PF05805">
    <property type="entry name" value="L6_membrane"/>
    <property type="match status" value="1"/>
</dbReference>
<protein>
    <recommendedName>
        <fullName evidence="9">Transmembrane 4 L6 family member 1</fullName>
    </recommendedName>
</protein>
<evidence type="ECO:0000256" key="2">
    <source>
        <dbReference type="ARBA" id="ARBA00006193"/>
    </source>
</evidence>
<reference evidence="7" key="1">
    <citation type="submission" date="2025-08" db="UniProtKB">
        <authorList>
            <consortium name="Ensembl"/>
        </authorList>
    </citation>
    <scope>IDENTIFICATION</scope>
</reference>
<dbReference type="GO" id="GO:0016020">
    <property type="term" value="C:membrane"/>
    <property type="evidence" value="ECO:0007669"/>
    <property type="project" value="UniProtKB-SubCell"/>
</dbReference>
<dbReference type="AlphaFoldDB" id="A0A8C9P9M7"/>
<keyword evidence="4 6" id="KW-1133">Transmembrane helix</keyword>
<organism evidence="7 8">
    <name type="scientific">Spermophilus dauricus</name>
    <name type="common">Daurian ground squirrel</name>
    <dbReference type="NCBI Taxonomy" id="99837"/>
    <lineage>
        <taxon>Eukaryota</taxon>
        <taxon>Metazoa</taxon>
        <taxon>Chordata</taxon>
        <taxon>Craniata</taxon>
        <taxon>Vertebrata</taxon>
        <taxon>Euteleostomi</taxon>
        <taxon>Mammalia</taxon>
        <taxon>Eutheria</taxon>
        <taxon>Euarchontoglires</taxon>
        <taxon>Glires</taxon>
        <taxon>Rodentia</taxon>
        <taxon>Sciuromorpha</taxon>
        <taxon>Sciuridae</taxon>
        <taxon>Xerinae</taxon>
        <taxon>Marmotini</taxon>
        <taxon>Spermophilus</taxon>
    </lineage>
</organism>
<comment type="similarity">
    <text evidence="2">Belongs to the L6 tetraspanin family.</text>
</comment>
<comment type="subcellular location">
    <subcellularLocation>
        <location evidence="1">Membrane</location>
        <topology evidence="1">Multi-pass membrane protein</topology>
    </subcellularLocation>
</comment>
<dbReference type="Proteomes" id="UP000694422">
    <property type="component" value="Unplaced"/>
</dbReference>